<dbReference type="GO" id="GO:0000278">
    <property type="term" value="P:mitotic cell cycle"/>
    <property type="evidence" value="ECO:0007669"/>
    <property type="project" value="TreeGrafter"/>
</dbReference>
<dbReference type="SUPFAM" id="SSF56112">
    <property type="entry name" value="Protein kinase-like (PK-like)"/>
    <property type="match status" value="1"/>
</dbReference>
<keyword evidence="12" id="KW-1185">Reference proteome</keyword>
<comment type="catalytic activity">
    <reaction evidence="7">
        <text>L-threonyl-[protein] + ATP = O-phospho-L-threonyl-[protein] + ADP + H(+)</text>
        <dbReference type="Rhea" id="RHEA:46608"/>
        <dbReference type="Rhea" id="RHEA-COMP:11060"/>
        <dbReference type="Rhea" id="RHEA-COMP:11605"/>
        <dbReference type="ChEBI" id="CHEBI:15378"/>
        <dbReference type="ChEBI" id="CHEBI:30013"/>
        <dbReference type="ChEBI" id="CHEBI:30616"/>
        <dbReference type="ChEBI" id="CHEBI:61977"/>
        <dbReference type="ChEBI" id="CHEBI:456216"/>
        <dbReference type="EC" id="2.7.11.1"/>
    </reaction>
</comment>
<evidence type="ECO:0000256" key="7">
    <source>
        <dbReference type="ARBA" id="ARBA00047899"/>
    </source>
</evidence>
<comment type="caution">
    <text evidence="11">The sequence shown here is derived from an EMBL/GenBank/DDBJ whole genome shotgun (WGS) entry which is preliminary data.</text>
</comment>
<evidence type="ECO:0000256" key="6">
    <source>
        <dbReference type="ARBA" id="ARBA00022840"/>
    </source>
</evidence>
<evidence type="ECO:0000256" key="5">
    <source>
        <dbReference type="ARBA" id="ARBA00022777"/>
    </source>
</evidence>
<dbReference type="SMART" id="SM01331">
    <property type="entry name" value="DUF3635"/>
    <property type="match status" value="1"/>
</dbReference>
<dbReference type="GO" id="GO:0005524">
    <property type="term" value="F:ATP binding"/>
    <property type="evidence" value="ECO:0007669"/>
    <property type="project" value="UniProtKB-KW"/>
</dbReference>
<dbReference type="OrthoDB" id="5327538at2759"/>
<evidence type="ECO:0000256" key="2">
    <source>
        <dbReference type="ARBA" id="ARBA00022527"/>
    </source>
</evidence>
<dbReference type="Gene3D" id="3.30.200.20">
    <property type="entry name" value="Phosphorylase Kinase, domain 1"/>
    <property type="match status" value="1"/>
</dbReference>
<dbReference type="EC" id="2.7.11.1" evidence="1"/>
<evidence type="ECO:0000256" key="1">
    <source>
        <dbReference type="ARBA" id="ARBA00012513"/>
    </source>
</evidence>
<evidence type="ECO:0000256" key="9">
    <source>
        <dbReference type="SAM" id="MobiDB-lite"/>
    </source>
</evidence>
<dbReference type="GO" id="GO:0005634">
    <property type="term" value="C:nucleus"/>
    <property type="evidence" value="ECO:0007669"/>
    <property type="project" value="TreeGrafter"/>
</dbReference>
<evidence type="ECO:0000313" key="12">
    <source>
        <dbReference type="Proteomes" id="UP001153618"/>
    </source>
</evidence>
<feature type="domain" description="Serine/threonine-protein kinase haspin C-terminal" evidence="10">
    <location>
        <begin position="521"/>
        <end position="620"/>
    </location>
</feature>
<dbReference type="InterPro" id="IPR011009">
    <property type="entry name" value="Kinase-like_dom_sf"/>
</dbReference>
<evidence type="ECO:0000256" key="3">
    <source>
        <dbReference type="ARBA" id="ARBA00022679"/>
    </source>
</evidence>
<protein>
    <recommendedName>
        <fullName evidence="1">non-specific serine/threonine protein kinase</fullName>
        <ecNumber evidence="1">2.7.11.1</ecNumber>
    </recommendedName>
</protein>
<comment type="catalytic activity">
    <reaction evidence="8">
        <text>L-seryl-[protein] + ATP = O-phospho-L-seryl-[protein] + ADP + H(+)</text>
        <dbReference type="Rhea" id="RHEA:17989"/>
        <dbReference type="Rhea" id="RHEA-COMP:9863"/>
        <dbReference type="Rhea" id="RHEA-COMP:11604"/>
        <dbReference type="ChEBI" id="CHEBI:15378"/>
        <dbReference type="ChEBI" id="CHEBI:29999"/>
        <dbReference type="ChEBI" id="CHEBI:30616"/>
        <dbReference type="ChEBI" id="CHEBI:83421"/>
        <dbReference type="ChEBI" id="CHEBI:456216"/>
        <dbReference type="EC" id="2.7.11.1"/>
    </reaction>
</comment>
<proteinExistence type="predicted"/>
<dbReference type="Pfam" id="PF12330">
    <property type="entry name" value="Haspin_kinase"/>
    <property type="match status" value="1"/>
</dbReference>
<feature type="compositionally biased region" description="Basic and acidic residues" evidence="9">
    <location>
        <begin position="614"/>
        <end position="625"/>
    </location>
</feature>
<reference evidence="11" key="1">
    <citation type="submission" date="2021-07" db="EMBL/GenBank/DDBJ databases">
        <authorList>
            <person name="Branca A.L. A."/>
        </authorList>
    </citation>
    <scope>NUCLEOTIDE SEQUENCE</scope>
</reference>
<evidence type="ECO:0000313" key="11">
    <source>
        <dbReference type="EMBL" id="CAG8053487.1"/>
    </source>
</evidence>
<dbReference type="InterPro" id="IPR024604">
    <property type="entry name" value="GSG2_C"/>
</dbReference>
<keyword evidence="2" id="KW-0723">Serine/threonine-protein kinase</keyword>
<dbReference type="Gene3D" id="1.10.510.10">
    <property type="entry name" value="Transferase(Phosphotransferase) domain 1"/>
    <property type="match status" value="1"/>
</dbReference>
<feature type="compositionally biased region" description="Polar residues" evidence="9">
    <location>
        <begin position="82"/>
        <end position="100"/>
    </location>
</feature>
<dbReference type="GO" id="GO:0035556">
    <property type="term" value="P:intracellular signal transduction"/>
    <property type="evidence" value="ECO:0007669"/>
    <property type="project" value="TreeGrafter"/>
</dbReference>
<dbReference type="PANTHER" id="PTHR24419">
    <property type="entry name" value="INTERLEUKIN-1 RECEPTOR-ASSOCIATED KINASE"/>
    <property type="match status" value="1"/>
</dbReference>
<feature type="compositionally biased region" description="Low complexity" evidence="9">
    <location>
        <begin position="170"/>
        <end position="195"/>
    </location>
</feature>
<dbReference type="GO" id="GO:0072354">
    <property type="term" value="F:histone H3T3 kinase activity"/>
    <property type="evidence" value="ECO:0007669"/>
    <property type="project" value="TreeGrafter"/>
</dbReference>
<organism evidence="11 12">
    <name type="scientific">Penicillium olsonii</name>
    <dbReference type="NCBI Taxonomy" id="99116"/>
    <lineage>
        <taxon>Eukaryota</taxon>
        <taxon>Fungi</taxon>
        <taxon>Dikarya</taxon>
        <taxon>Ascomycota</taxon>
        <taxon>Pezizomycotina</taxon>
        <taxon>Eurotiomycetes</taxon>
        <taxon>Eurotiomycetidae</taxon>
        <taxon>Eurotiales</taxon>
        <taxon>Aspergillaceae</taxon>
        <taxon>Penicillium</taxon>
    </lineage>
</organism>
<feature type="compositionally biased region" description="Polar residues" evidence="9">
    <location>
        <begin position="119"/>
        <end position="137"/>
    </location>
</feature>
<dbReference type="EMBL" id="CAJVOS010000016">
    <property type="protein sequence ID" value="CAG8053487.1"/>
    <property type="molecule type" value="Genomic_DNA"/>
</dbReference>
<dbReference type="PANTHER" id="PTHR24419:SF18">
    <property type="entry name" value="SERINE_THREONINE-PROTEIN KINASE HASPIN"/>
    <property type="match status" value="1"/>
</dbReference>
<keyword evidence="6" id="KW-0067">ATP-binding</keyword>
<keyword evidence="4" id="KW-0547">Nucleotide-binding</keyword>
<feature type="region of interest" description="Disordered" evidence="9">
    <location>
        <begin position="590"/>
        <end position="625"/>
    </location>
</feature>
<dbReference type="AlphaFoldDB" id="A0A9W4MSW5"/>
<keyword evidence="3" id="KW-0808">Transferase</keyword>
<accession>A0A9W4MSW5</accession>
<feature type="region of interest" description="Disordered" evidence="9">
    <location>
        <begin position="1"/>
        <end position="231"/>
    </location>
</feature>
<dbReference type="Proteomes" id="UP001153618">
    <property type="component" value="Unassembled WGS sequence"/>
</dbReference>
<name>A0A9W4MSW5_PENOL</name>
<sequence length="679" mass="75681">MQTKSVPQRRVYGKRRANAPRAVLEASPAREPTSKFRQVDPVENIGTKLANVKIDDEPTLENSEPGSGYEDEQQDLTDLPSEESSQSSIAEVPDTQNEQASPICEAEDEQQDLTDLPSEGSSQSSIAEVPDTQNEQASPICEAEKPKTRPVVEVVIYNKAPKSPEVPEQTSELSATSSTTSEPTTIPSEPEATTTDAPSVSDSTADQEKSNAAERKRAARKKVPTARRSSGVVHDSKASEYVLAILNEALSPIAAQSIQKFDSWASRSANMFDVVKLAEGSYGEVYKLHMREEACRPVVSKSKFAKLKSYGDGVFKVVPLRAKSGPGSKKFTSIDEIVAEVKMLKYLDPIPGFARFREIHVVQGRFPESFQNAWDHYKKTKDDCMNPNPSNKRSYPDTQLWAIIEMDDAGCELEKFAWSSIFQIYDIFWGVAMALARAEEYAMFEHRDLHLGNVCIRSTREDGRMDPPTENDIARHSSASGFGFSTLETTIIDYSLSRADLLLSDDPNGLTEIASSDLDKKQLFDAIGQDEDEIMQRNTYRYMRATLYSDNPAETEKPPDIPGIWAEYAPRTNLVWLLFLLQSLFKNRKPEPQSQSQRKALAPCSPNMKALKPQPDDSKTQKPKDLQAGMSRLRDTLEERLNAVLGLLDLENGHEDMCCAADLVAYAMDSQWLGEEDFF</sequence>
<dbReference type="GO" id="GO:0005737">
    <property type="term" value="C:cytoplasm"/>
    <property type="evidence" value="ECO:0007669"/>
    <property type="project" value="TreeGrafter"/>
</dbReference>
<keyword evidence="5" id="KW-0418">Kinase</keyword>
<gene>
    <name evidence="11" type="ORF">POLS_LOCUS3334</name>
</gene>
<dbReference type="FunFam" id="1.10.510.10:FF:000961">
    <property type="entry name" value="Putative serine/threonine-protein kinase haspin homolog"/>
    <property type="match status" value="1"/>
</dbReference>
<feature type="compositionally biased region" description="Basic and acidic residues" evidence="9">
    <location>
        <begin position="206"/>
        <end position="216"/>
    </location>
</feature>
<evidence type="ECO:0000256" key="8">
    <source>
        <dbReference type="ARBA" id="ARBA00048679"/>
    </source>
</evidence>
<evidence type="ECO:0000259" key="10">
    <source>
        <dbReference type="SMART" id="SM01331"/>
    </source>
</evidence>
<evidence type="ECO:0000256" key="4">
    <source>
        <dbReference type="ARBA" id="ARBA00022741"/>
    </source>
</evidence>